<feature type="compositionally biased region" description="Polar residues" evidence="1">
    <location>
        <begin position="1"/>
        <end position="12"/>
    </location>
</feature>
<reference evidence="2 3" key="1">
    <citation type="journal article" date="2011" name="PLoS Genet.">
        <title>Genomic analysis of the necrotrophic fungal pathogens Sclerotinia sclerotiorum and Botrytis cinerea.</title>
        <authorList>
            <person name="Amselem J."/>
            <person name="Cuomo C.A."/>
            <person name="van Kan J.A."/>
            <person name="Viaud M."/>
            <person name="Benito E.P."/>
            <person name="Couloux A."/>
            <person name="Coutinho P.M."/>
            <person name="de Vries R.P."/>
            <person name="Dyer P.S."/>
            <person name="Fillinger S."/>
            <person name="Fournier E."/>
            <person name="Gout L."/>
            <person name="Hahn M."/>
            <person name="Kohn L."/>
            <person name="Lapalu N."/>
            <person name="Plummer K.M."/>
            <person name="Pradier J.M."/>
            <person name="Quevillon E."/>
            <person name="Sharon A."/>
            <person name="Simon A."/>
            <person name="ten Have A."/>
            <person name="Tudzynski B."/>
            <person name="Tudzynski P."/>
            <person name="Wincker P."/>
            <person name="Andrew M."/>
            <person name="Anthouard V."/>
            <person name="Beever R.E."/>
            <person name="Beffa R."/>
            <person name="Benoit I."/>
            <person name="Bouzid O."/>
            <person name="Brault B."/>
            <person name="Chen Z."/>
            <person name="Choquer M."/>
            <person name="Collemare J."/>
            <person name="Cotton P."/>
            <person name="Danchin E.G."/>
            <person name="Da Silva C."/>
            <person name="Gautier A."/>
            <person name="Giraud C."/>
            <person name="Giraud T."/>
            <person name="Gonzalez C."/>
            <person name="Grossetete S."/>
            <person name="Guldener U."/>
            <person name="Henrissat B."/>
            <person name="Howlett B.J."/>
            <person name="Kodira C."/>
            <person name="Kretschmer M."/>
            <person name="Lappartient A."/>
            <person name="Leroch M."/>
            <person name="Levis C."/>
            <person name="Mauceli E."/>
            <person name="Neuveglise C."/>
            <person name="Oeser B."/>
            <person name="Pearson M."/>
            <person name="Poulain J."/>
            <person name="Poussereau N."/>
            <person name="Quesneville H."/>
            <person name="Rascle C."/>
            <person name="Schumacher J."/>
            <person name="Segurens B."/>
            <person name="Sexton A."/>
            <person name="Silva E."/>
            <person name="Sirven C."/>
            <person name="Soanes D.M."/>
            <person name="Talbot N.J."/>
            <person name="Templeton M."/>
            <person name="Yandava C."/>
            <person name="Yarden O."/>
            <person name="Zeng Q."/>
            <person name="Rollins J.A."/>
            <person name="Lebrun M.H."/>
            <person name="Dickman M."/>
        </authorList>
    </citation>
    <scope>NUCLEOTIDE SEQUENCE [LARGE SCALE GENOMIC DNA]</scope>
    <source>
        <strain evidence="2 3">B05.10</strain>
    </source>
</reference>
<dbReference type="RefSeq" id="XP_001552633.2">
    <property type="nucleotide sequence ID" value="XM_001552583.2"/>
</dbReference>
<dbReference type="OrthoDB" id="3549349at2759"/>
<dbReference type="EMBL" id="CP009813">
    <property type="protein sequence ID" value="ATZ53151.1"/>
    <property type="molecule type" value="Genomic_DNA"/>
</dbReference>
<reference evidence="2 3" key="3">
    <citation type="journal article" date="2017" name="Mol. Plant Pathol.">
        <title>A gapless genome sequence of the fungus Botrytis cinerea.</title>
        <authorList>
            <person name="Van Kan J.A."/>
            <person name="Stassen J.H."/>
            <person name="Mosbach A."/>
            <person name="Van Der Lee T.A."/>
            <person name="Faino L."/>
            <person name="Farmer A.D."/>
            <person name="Papasotiriou D.G."/>
            <person name="Zhou S."/>
            <person name="Seidl M.F."/>
            <person name="Cottam E."/>
            <person name="Edel D."/>
            <person name="Hahn M."/>
            <person name="Schwartz D.C."/>
            <person name="Dietrich R.A."/>
            <person name="Widdison S."/>
            <person name="Scalliet G."/>
        </authorList>
    </citation>
    <scope>NUCLEOTIDE SEQUENCE [LARGE SCALE GENOMIC DNA]</scope>
    <source>
        <strain evidence="2 3">B05.10</strain>
    </source>
</reference>
<dbReference type="KEGG" id="bfu:BCIN_09g00360"/>
<name>A0A384JRN0_BOTFB</name>
<accession>A0A384JRN0</accession>
<protein>
    <submittedName>
        <fullName evidence="2">Uncharacterized protein</fullName>
    </submittedName>
</protein>
<reference evidence="2 3" key="2">
    <citation type="journal article" date="2012" name="Eukaryot. Cell">
        <title>Genome update of Botrytis cinerea strains B05.10 and T4.</title>
        <authorList>
            <person name="Staats M."/>
            <person name="van Kan J.A."/>
        </authorList>
    </citation>
    <scope>NUCLEOTIDE SEQUENCE [LARGE SCALE GENOMIC DNA]</scope>
    <source>
        <strain evidence="2 3">B05.10</strain>
    </source>
</reference>
<evidence type="ECO:0000313" key="2">
    <source>
        <dbReference type="EMBL" id="ATZ53151.1"/>
    </source>
</evidence>
<dbReference type="GeneID" id="5433163"/>
<dbReference type="Proteomes" id="UP000001798">
    <property type="component" value="Chromosome 9"/>
</dbReference>
<gene>
    <name evidence="2" type="ORF">BCIN_09g00360</name>
</gene>
<evidence type="ECO:0000313" key="3">
    <source>
        <dbReference type="Proteomes" id="UP000001798"/>
    </source>
</evidence>
<proteinExistence type="predicted"/>
<sequence>MTSCKMHNTMSRRSIKDTKVAKKDKNIMRPEPRMEREALRATFRSTNPEDDLAPGGEKSVIEETPLVIDKPLSWSSEDKTLMRSEKEAEHEISSKLPANSSVNDLEPGMFEILENFPRFSHLDEDLQITNPIPPISSDTIQYDSTPESERNRAKSALLKFFSSPSKARGKLRITKKEGGLEILNNCWSLDKSSKRVPIDTVDDIMEAFFSASNQYNTLMIWRGAKQSHGIKIELQELRKLKTATDSADVDASGQNLDG</sequence>
<feature type="region of interest" description="Disordered" evidence="1">
    <location>
        <begin position="1"/>
        <end position="64"/>
    </location>
</feature>
<dbReference type="VEuPathDB" id="FungiDB:Bcin09g00360"/>
<keyword evidence="3" id="KW-1185">Reference proteome</keyword>
<organism evidence="2 3">
    <name type="scientific">Botryotinia fuckeliana (strain B05.10)</name>
    <name type="common">Noble rot fungus</name>
    <name type="synonym">Botrytis cinerea</name>
    <dbReference type="NCBI Taxonomy" id="332648"/>
    <lineage>
        <taxon>Eukaryota</taxon>
        <taxon>Fungi</taxon>
        <taxon>Dikarya</taxon>
        <taxon>Ascomycota</taxon>
        <taxon>Pezizomycotina</taxon>
        <taxon>Leotiomycetes</taxon>
        <taxon>Helotiales</taxon>
        <taxon>Sclerotiniaceae</taxon>
        <taxon>Botrytis</taxon>
    </lineage>
</organism>
<evidence type="ECO:0000256" key="1">
    <source>
        <dbReference type="SAM" id="MobiDB-lite"/>
    </source>
</evidence>
<feature type="compositionally biased region" description="Basic and acidic residues" evidence="1">
    <location>
        <begin position="14"/>
        <end position="39"/>
    </location>
</feature>
<dbReference type="AlphaFoldDB" id="A0A384JRN0"/>